<dbReference type="EMBL" id="ACCF01000162">
    <property type="protein sequence ID" value="EEF67160.1"/>
    <property type="molecule type" value="Genomic_DNA"/>
</dbReference>
<dbReference type="HOGENOM" id="CLU_3153673_0_0_9"/>
<keyword evidence="1" id="KW-0812">Transmembrane</keyword>
<evidence type="ECO:0000256" key="1">
    <source>
        <dbReference type="SAM" id="Phobius"/>
    </source>
</evidence>
<evidence type="ECO:0000313" key="3">
    <source>
        <dbReference type="Proteomes" id="UP000005950"/>
    </source>
</evidence>
<evidence type="ECO:0000313" key="2">
    <source>
        <dbReference type="EMBL" id="EEF67160.1"/>
    </source>
</evidence>
<feature type="transmembrane region" description="Helical" evidence="1">
    <location>
        <begin position="21"/>
        <end position="39"/>
    </location>
</feature>
<protein>
    <submittedName>
        <fullName evidence="2">Uncharacterized protein</fullName>
    </submittedName>
</protein>
<dbReference type="Proteomes" id="UP000005950">
    <property type="component" value="Unassembled WGS sequence"/>
</dbReference>
<reference evidence="2 3" key="1">
    <citation type="submission" date="2008-12" db="EMBL/GenBank/DDBJ databases">
        <authorList>
            <person name="Fulton L."/>
            <person name="Clifton S."/>
            <person name="Fulton B."/>
            <person name="Xu J."/>
            <person name="Minx P."/>
            <person name="Pepin K.H."/>
            <person name="Johnson M."/>
            <person name="Bhonagiri V."/>
            <person name="Nash W.E."/>
            <person name="Mardis E.R."/>
            <person name="Wilson R.K."/>
        </authorList>
    </citation>
    <scope>NUCLEOTIDE SEQUENCE [LARGE SCALE GENOMIC DNA]</scope>
    <source>
        <strain evidence="2 3">DSM 12042</strain>
    </source>
</reference>
<proteinExistence type="predicted"/>
<organism evidence="2 3">
    <name type="scientific">Holdemania filiformis DSM 12042</name>
    <dbReference type="NCBI Taxonomy" id="545696"/>
    <lineage>
        <taxon>Bacteria</taxon>
        <taxon>Bacillati</taxon>
        <taxon>Bacillota</taxon>
        <taxon>Erysipelotrichia</taxon>
        <taxon>Erysipelotrichales</taxon>
        <taxon>Erysipelotrichaceae</taxon>
        <taxon>Holdemania</taxon>
    </lineage>
</organism>
<keyword evidence="1" id="KW-0472">Membrane</keyword>
<accession>B9YA34</accession>
<name>B9YA34_9FIRM</name>
<dbReference type="AlphaFoldDB" id="B9YA34"/>
<reference evidence="2 3" key="2">
    <citation type="submission" date="2009-02" db="EMBL/GenBank/DDBJ databases">
        <title>Draft genome sequence of Holdemania filiformis DSM 12042.</title>
        <authorList>
            <person name="Sudarsanam P."/>
            <person name="Ley R."/>
            <person name="Guruge J."/>
            <person name="Turnbaugh P.J."/>
            <person name="Mahowald M."/>
            <person name="Liep D."/>
            <person name="Gordon J."/>
        </authorList>
    </citation>
    <scope>NUCLEOTIDE SEQUENCE [LARGE SCALE GENOMIC DNA]</scope>
    <source>
        <strain evidence="2 3">DSM 12042</strain>
    </source>
</reference>
<comment type="caution">
    <text evidence="2">The sequence shown here is derived from an EMBL/GenBank/DDBJ whole genome shotgun (WGS) entry which is preliminary data.</text>
</comment>
<gene>
    <name evidence="2" type="ORF">HOLDEFILI_02691</name>
</gene>
<sequence>MSRSVIIRAKIKRLKNKIKTSSIMAIIPQNLAFLFQYTIRTRAFLTRK</sequence>
<keyword evidence="1" id="KW-1133">Transmembrane helix</keyword>